<evidence type="ECO:0000256" key="1">
    <source>
        <dbReference type="ARBA" id="ARBA00004651"/>
    </source>
</evidence>
<dbReference type="PANTHER" id="PTHR33406:SF11">
    <property type="entry name" value="MEMBRANE PROTEIN SCO6666-RELATED"/>
    <property type="match status" value="1"/>
</dbReference>
<feature type="transmembrane region" description="Helical" evidence="8">
    <location>
        <begin position="555"/>
        <end position="574"/>
    </location>
</feature>
<feature type="transmembrane region" description="Helical" evidence="8">
    <location>
        <begin position="377"/>
        <end position="394"/>
    </location>
</feature>
<keyword evidence="3" id="KW-1003">Cell membrane</keyword>
<keyword evidence="5 8" id="KW-1133">Transmembrane helix</keyword>
<dbReference type="Proteomes" id="UP000602198">
    <property type="component" value="Unassembled WGS sequence"/>
</dbReference>
<dbReference type="RefSeq" id="WP_201942416.1">
    <property type="nucleotide sequence ID" value="NZ_JAERRJ010000001.1"/>
</dbReference>
<dbReference type="Pfam" id="PF03176">
    <property type="entry name" value="MMPL"/>
    <property type="match status" value="2"/>
</dbReference>
<dbReference type="SUPFAM" id="SSF82866">
    <property type="entry name" value="Multidrug efflux transporter AcrB transmembrane domain"/>
    <property type="match status" value="2"/>
</dbReference>
<feature type="transmembrane region" description="Helical" evidence="8">
    <location>
        <begin position="194"/>
        <end position="227"/>
    </location>
</feature>
<feature type="domain" description="Membrane transport protein MMPL" evidence="9">
    <location>
        <begin position="48"/>
        <end position="377"/>
    </location>
</feature>
<evidence type="ECO:0000256" key="3">
    <source>
        <dbReference type="ARBA" id="ARBA00022475"/>
    </source>
</evidence>
<feature type="transmembrane region" description="Helical" evidence="8">
    <location>
        <begin position="594"/>
        <end position="613"/>
    </location>
</feature>
<dbReference type="EMBL" id="JAERRJ010000001">
    <property type="protein sequence ID" value="MBL1073025.1"/>
    <property type="molecule type" value="Genomic_DNA"/>
</dbReference>
<evidence type="ECO:0000256" key="8">
    <source>
        <dbReference type="SAM" id="Phobius"/>
    </source>
</evidence>
<organism evidence="10 11">
    <name type="scientific">Nocardia acididurans</name>
    <dbReference type="NCBI Taxonomy" id="2802282"/>
    <lineage>
        <taxon>Bacteria</taxon>
        <taxon>Bacillati</taxon>
        <taxon>Actinomycetota</taxon>
        <taxon>Actinomycetes</taxon>
        <taxon>Mycobacteriales</taxon>
        <taxon>Nocardiaceae</taxon>
        <taxon>Nocardia</taxon>
    </lineage>
</organism>
<feature type="compositionally biased region" description="Low complexity" evidence="7">
    <location>
        <begin position="1019"/>
        <end position="1028"/>
    </location>
</feature>
<feature type="compositionally biased region" description="Pro residues" evidence="7">
    <location>
        <begin position="992"/>
        <end position="1003"/>
    </location>
</feature>
<feature type="compositionally biased region" description="Low complexity" evidence="7">
    <location>
        <begin position="897"/>
        <end position="948"/>
    </location>
</feature>
<evidence type="ECO:0000256" key="5">
    <source>
        <dbReference type="ARBA" id="ARBA00022989"/>
    </source>
</evidence>
<dbReference type="PANTHER" id="PTHR33406">
    <property type="entry name" value="MEMBRANE PROTEIN MJ1562-RELATED"/>
    <property type="match status" value="1"/>
</dbReference>
<evidence type="ECO:0000256" key="4">
    <source>
        <dbReference type="ARBA" id="ARBA00022692"/>
    </source>
</evidence>
<comment type="caution">
    <text evidence="10">The sequence shown here is derived from an EMBL/GenBank/DDBJ whole genome shotgun (WGS) entry which is preliminary data.</text>
</comment>
<evidence type="ECO:0000259" key="9">
    <source>
        <dbReference type="Pfam" id="PF03176"/>
    </source>
</evidence>
<evidence type="ECO:0000313" key="10">
    <source>
        <dbReference type="EMBL" id="MBL1073025.1"/>
    </source>
</evidence>
<feature type="transmembrane region" description="Helical" evidence="8">
    <location>
        <begin position="12"/>
        <end position="32"/>
    </location>
</feature>
<evidence type="ECO:0000256" key="2">
    <source>
        <dbReference type="ARBA" id="ARBA00010157"/>
    </source>
</evidence>
<sequence>MFTRWGDLVYKLRFTVLGVAVAAFLALGGYGLGLADHLSSSGWFDPTSESVKAAVVKDQAYGRDHNADVLVLYTAPDGKTIDDPQVSKEITDSLNSLPEKYPQIAKINGAYYKTDTGEWAPNVFGSKDKKYAFASIALNGNSDTEMLNNYKAVQNVFAVPGIKTEVAGLQPVAFTLNDTIASDVKRMELIALPAVAVLLFFIFGGVVAASLPLIIGGLTIIAANGIVMALTKFAEVNSFVSAVVSMIGLGLAIDYGLFIVSRFREELAEGYDTKAAVRRTVMTAGRTVTSSATMIIAASAGMLLFPQGFLKSVAYGTIAAVLLAMVSSLTVLPAILAILGRRVDSLSLKWINKTKTADEIENGFWGKLTAWVMKHPLKVAIPLVIVLLLLIIPVKNLQFGGISETYLPPDNPTRVAQEHFDEIFPLRKADPVQLVIVTDNSRNIGQILSQANQAPGLVKNSVFGVPSKPPNGSNVWVTEATVEDSAHPEDTVDYLRSMEVPEDAEVFVTGQPVLMMDSVNSLLDRMPIMIALVLLITTVLMFLTFGSLVLPLKAALMSALGLGSTLGILTWIFIDGHGASLLNFTPQPIMSPVLVLIIAIIYGLSIDYEVFLLSRMVEARTQGASTTEAVRIGTAQTGRIITAAALILLVVTGAFAFSDLVMMQYIAYGMVAALLIDATVLRMLLVPATMKLLGDDCWWAPAWMKKIQQKIGLGEPILDDERPGGEEVVDLVKTTPITDPVTMQIPALADGSLPRSPRKPRRTARTIDVDSEAPTQALDEVATKPVAVQPSAGTAKPGTPSAPAQPGTPGKGNSAAGAASQSDRTADGSFTQSAFNAPGNSGARPGTGVTEQAASRGQDGAFAQKPGTAGSVPSVSQPGPDAPQQGSVPPPAGSIRPAAGSVPPAAGSVPPAAGSIPPAAGSIPPAAGSVPPAAGSVPPQAGSAAPQAGSGGSLTFSEMLQAGAATGRPDSAAPQSDPQPPAQPVAGAERVLPPPSLKVPPHPATRAQLYQPQPPEPAQPAETAATEPHPTHHAADDEAQGDGRNSIEQWMSDLRSARRRGGEQDDEGKHRGGEGRTVSVNELLRRQNRD</sequence>
<evidence type="ECO:0000256" key="7">
    <source>
        <dbReference type="SAM" id="MobiDB-lite"/>
    </source>
</evidence>
<dbReference type="Gene3D" id="1.20.1640.10">
    <property type="entry name" value="Multidrug efflux transporter AcrB transmembrane domain"/>
    <property type="match status" value="2"/>
</dbReference>
<feature type="transmembrane region" description="Helical" evidence="8">
    <location>
        <begin position="317"/>
        <end position="339"/>
    </location>
</feature>
<evidence type="ECO:0000256" key="6">
    <source>
        <dbReference type="ARBA" id="ARBA00023136"/>
    </source>
</evidence>
<dbReference type="InterPro" id="IPR050545">
    <property type="entry name" value="Mycobact_MmpL"/>
</dbReference>
<dbReference type="InterPro" id="IPR004869">
    <property type="entry name" value="MMPL_dom"/>
</dbReference>
<feature type="transmembrane region" description="Helical" evidence="8">
    <location>
        <begin position="526"/>
        <end position="548"/>
    </location>
</feature>
<gene>
    <name evidence="10" type="ORF">JK358_01320</name>
</gene>
<feature type="compositionally biased region" description="Polar residues" evidence="7">
    <location>
        <begin position="819"/>
        <end position="839"/>
    </location>
</feature>
<protein>
    <submittedName>
        <fullName evidence="10">MMPL family transporter</fullName>
    </submittedName>
</protein>
<keyword evidence="6 8" id="KW-0472">Membrane</keyword>
<feature type="transmembrane region" description="Helical" evidence="8">
    <location>
        <begin position="640"/>
        <end position="657"/>
    </location>
</feature>
<name>A0ABS1LY01_9NOCA</name>
<proteinExistence type="inferred from homology"/>
<keyword evidence="4 8" id="KW-0812">Transmembrane</keyword>
<comment type="similarity">
    <text evidence="2">Belongs to the resistance-nodulation-cell division (RND) (TC 2.A.6) family. MmpL subfamily.</text>
</comment>
<evidence type="ECO:0000313" key="11">
    <source>
        <dbReference type="Proteomes" id="UP000602198"/>
    </source>
</evidence>
<feature type="domain" description="Membrane transport protein MMPL" evidence="9">
    <location>
        <begin position="482"/>
        <end position="701"/>
    </location>
</feature>
<keyword evidence="11" id="KW-1185">Reference proteome</keyword>
<accession>A0ABS1LY01</accession>
<reference evidence="10 11" key="1">
    <citation type="submission" date="2021-01" db="EMBL/GenBank/DDBJ databases">
        <title>WGS of actinomycetes isolated from Thailand.</title>
        <authorList>
            <person name="Thawai C."/>
        </authorList>
    </citation>
    <scope>NUCLEOTIDE SEQUENCE [LARGE SCALE GENOMIC DNA]</scope>
    <source>
        <strain evidence="10 11">LPG 2</strain>
    </source>
</reference>
<comment type="subcellular location">
    <subcellularLocation>
        <location evidence="1">Cell membrane</location>
        <topology evidence="1">Multi-pass membrane protein</topology>
    </subcellularLocation>
</comment>
<feature type="transmembrane region" description="Helical" evidence="8">
    <location>
        <begin position="239"/>
        <end position="260"/>
    </location>
</feature>
<feature type="transmembrane region" description="Helical" evidence="8">
    <location>
        <begin position="281"/>
        <end position="305"/>
    </location>
</feature>
<feature type="compositionally biased region" description="Basic and acidic residues" evidence="7">
    <location>
        <begin position="1060"/>
        <end position="1074"/>
    </location>
</feature>
<feature type="region of interest" description="Disordered" evidence="7">
    <location>
        <begin position="743"/>
        <end position="1090"/>
    </location>
</feature>